<proteinExistence type="predicted"/>
<gene>
    <name evidence="1" type="ORF">RND81_05G063700</name>
</gene>
<dbReference type="EMBL" id="JBDFQZ010000005">
    <property type="protein sequence ID" value="KAK9724317.1"/>
    <property type="molecule type" value="Genomic_DNA"/>
</dbReference>
<comment type="caution">
    <text evidence="1">The sequence shown here is derived from an EMBL/GenBank/DDBJ whole genome shotgun (WGS) entry which is preliminary data.</text>
</comment>
<evidence type="ECO:0000313" key="1">
    <source>
        <dbReference type="EMBL" id="KAK9724317.1"/>
    </source>
</evidence>
<reference evidence="1" key="1">
    <citation type="submission" date="2024-03" db="EMBL/GenBank/DDBJ databases">
        <title>WGS assembly of Saponaria officinalis var. Norfolk2.</title>
        <authorList>
            <person name="Jenkins J."/>
            <person name="Shu S."/>
            <person name="Grimwood J."/>
            <person name="Barry K."/>
            <person name="Goodstein D."/>
            <person name="Schmutz J."/>
            <person name="Leebens-Mack J."/>
            <person name="Osbourn A."/>
        </authorList>
    </citation>
    <scope>NUCLEOTIDE SEQUENCE [LARGE SCALE GENOMIC DNA]</scope>
    <source>
        <strain evidence="1">JIC</strain>
    </source>
</reference>
<protein>
    <recommendedName>
        <fullName evidence="3">Transmembrane protein</fullName>
    </recommendedName>
</protein>
<evidence type="ECO:0000313" key="2">
    <source>
        <dbReference type="Proteomes" id="UP001443914"/>
    </source>
</evidence>
<accession>A0AAW1KV24</accession>
<dbReference type="AlphaFoldDB" id="A0AAW1KV24"/>
<evidence type="ECO:0008006" key="3">
    <source>
        <dbReference type="Google" id="ProtNLM"/>
    </source>
</evidence>
<keyword evidence="2" id="KW-1185">Reference proteome</keyword>
<sequence>MLLKFHFWLFVNGVYQIKVKINVRLVQVEVASKSSKTRLDRELVEGSSLSFFICLLGLLIHGFYDCRVRSPGCRSSFSIGGILDLFAFHHLFLRSCSVSASSSCHSTTHMYRWNLEAVSYADDMDVDVRAQYSVLHQLRLNTRRFYLLLVSVVVVFKRFKTYKCNKGLKDPNLM</sequence>
<name>A0AAW1KV24_SAPOF</name>
<organism evidence="1 2">
    <name type="scientific">Saponaria officinalis</name>
    <name type="common">Common soapwort</name>
    <name type="synonym">Lychnis saponaria</name>
    <dbReference type="NCBI Taxonomy" id="3572"/>
    <lineage>
        <taxon>Eukaryota</taxon>
        <taxon>Viridiplantae</taxon>
        <taxon>Streptophyta</taxon>
        <taxon>Embryophyta</taxon>
        <taxon>Tracheophyta</taxon>
        <taxon>Spermatophyta</taxon>
        <taxon>Magnoliopsida</taxon>
        <taxon>eudicotyledons</taxon>
        <taxon>Gunneridae</taxon>
        <taxon>Pentapetalae</taxon>
        <taxon>Caryophyllales</taxon>
        <taxon>Caryophyllaceae</taxon>
        <taxon>Caryophylleae</taxon>
        <taxon>Saponaria</taxon>
    </lineage>
</organism>
<dbReference type="Proteomes" id="UP001443914">
    <property type="component" value="Unassembled WGS sequence"/>
</dbReference>